<dbReference type="EMBL" id="AABBAW010000004">
    <property type="protein sequence ID" value="EAG2515315.1"/>
    <property type="molecule type" value="Genomic_DNA"/>
</dbReference>
<dbReference type="Proteomes" id="UP000548278">
    <property type="component" value="Unassembled WGS sequence"/>
</dbReference>
<dbReference type="EMBL" id="AABGUK010000002">
    <property type="protein sequence ID" value="EAH4241823.1"/>
    <property type="molecule type" value="Genomic_DNA"/>
</dbReference>
<dbReference type="EMBL" id="AALEDS010000005">
    <property type="protein sequence ID" value="ECY6544151.1"/>
    <property type="molecule type" value="Genomic_DNA"/>
</dbReference>
<evidence type="ECO:0000313" key="13">
    <source>
        <dbReference type="EMBL" id="EAE4942112.1"/>
    </source>
</evidence>
<dbReference type="Proteomes" id="UP000427828">
    <property type="component" value="Unassembled WGS sequence"/>
</dbReference>
<evidence type="ECO:0000313" key="68">
    <source>
        <dbReference type="Proteomes" id="UP000403352"/>
    </source>
</evidence>
<dbReference type="EMBL" id="AANPAU010000008">
    <property type="protein sequence ID" value="EDP8514861.1"/>
    <property type="molecule type" value="Genomic_DNA"/>
</dbReference>
<dbReference type="EMBL" id="AAIAJJ010000003">
    <property type="protein sequence ID" value="ECC1556630.1"/>
    <property type="molecule type" value="Genomic_DNA"/>
</dbReference>
<dbReference type="Proteomes" id="UP000358545">
    <property type="component" value="Unassembled WGS sequence"/>
</dbReference>
<evidence type="ECO:0000313" key="22">
    <source>
        <dbReference type="EMBL" id="EAG6991817.1"/>
    </source>
</evidence>
<reference evidence="48 87" key="10">
    <citation type="submission" date="2020-06" db="EMBL/GenBank/DDBJ databases">
        <title>Two Listeria outbreaks in Switzerland in 2018 and 2020.</title>
        <authorList>
            <person name="Stevens M.J.A."/>
            <person name="Bloemberg G."/>
            <person name="Nusch-Inderbinnen M."/>
            <person name="Stephan R."/>
        </authorList>
    </citation>
    <scope>NUCLEOTIDE SEQUENCE [LARGE SCALE GENOMIC DNA]</scope>
    <source>
        <strain evidence="48 87">N18-0707</strain>
    </source>
</reference>
<dbReference type="Proteomes" id="UP000339309">
    <property type="component" value="Unassembled WGS sequence"/>
</dbReference>
<evidence type="ECO:0000313" key="21">
    <source>
        <dbReference type="EMBL" id="EAG6169610.1"/>
    </source>
</evidence>
<evidence type="ECO:0000313" key="63">
    <source>
        <dbReference type="Proteomes" id="UP000368512"/>
    </source>
</evidence>
<evidence type="ECO:0000313" key="2">
    <source>
        <dbReference type="EMBL" id="EAC4552392.1"/>
    </source>
</evidence>
<reference evidence="47 73" key="4">
    <citation type="submission" date="2018-04" db="EMBL/GenBank/DDBJ databases">
        <title>Genome Analysis of a Prevalent Clone of Listeria monocytogenes Sequence Type 87 in China.</title>
        <authorList>
            <person name="Wang Y."/>
        </authorList>
    </citation>
    <scope>NUCLEOTIDE SEQUENCE [LARGE SCALE GENOMIC DNA]</scope>
    <source>
        <strain evidence="47 73">ICDC_LM1523</strain>
    </source>
</reference>
<evidence type="ECO:0000313" key="12">
    <source>
        <dbReference type="EMBL" id="EAE2353674.1"/>
    </source>
</evidence>
<evidence type="ECO:0000313" key="4">
    <source>
        <dbReference type="EMBL" id="EAC6549135.1"/>
    </source>
</evidence>
<dbReference type="Proteomes" id="UP000403352">
    <property type="component" value="Unassembled WGS sequence"/>
</dbReference>
<dbReference type="EMBL" id="AANDSR010000006">
    <property type="protein sequence ID" value="EDN9837093.1"/>
    <property type="molecule type" value="Genomic_DNA"/>
</dbReference>
<evidence type="ECO:0000313" key="82">
    <source>
        <dbReference type="Proteomes" id="UP000527632"/>
    </source>
</evidence>
<evidence type="ECO:0000313" key="16">
    <source>
        <dbReference type="EMBL" id="EAG2087157.1"/>
    </source>
</evidence>
<evidence type="ECO:0000313" key="84">
    <source>
        <dbReference type="Proteomes" id="UP000530452"/>
    </source>
</evidence>
<evidence type="ECO:0000313" key="65">
    <source>
        <dbReference type="Proteomes" id="UP000379076"/>
    </source>
</evidence>
<dbReference type="Proteomes" id="UP000331186">
    <property type="component" value="Unassembled WGS sequence"/>
</dbReference>
<dbReference type="Proteomes" id="UP000460224">
    <property type="component" value="Unassembled WGS sequence"/>
</dbReference>
<dbReference type="EMBL" id="AALGDA010000032">
    <property type="protein sequence ID" value="ECY9783341.1"/>
    <property type="molecule type" value="Genomic_DNA"/>
</dbReference>
<dbReference type="SUPFAM" id="SSF159121">
    <property type="entry name" value="BC4932-like"/>
    <property type="match status" value="1"/>
</dbReference>
<dbReference type="Proteomes" id="UP000522199">
    <property type="component" value="Unassembled WGS sequence"/>
</dbReference>
<dbReference type="Proteomes" id="UP000840197">
    <property type="component" value="Unassembled WGS sequence"/>
</dbReference>
<dbReference type="Proteomes" id="UP000852906">
    <property type="component" value="Unassembled WGS sequence"/>
</dbReference>
<evidence type="ECO:0000313" key="40">
    <source>
        <dbReference type="EMBL" id="HAA8051922.1"/>
    </source>
</evidence>
<dbReference type="EMBL" id="AAAKQF010000006">
    <property type="protein sequence ID" value="EAC9040497.1"/>
    <property type="molecule type" value="Genomic_DNA"/>
</dbReference>
<evidence type="ECO:0000313" key="55">
    <source>
        <dbReference type="Proteomes" id="UP000339309"/>
    </source>
</evidence>
<evidence type="ECO:0000313" key="89">
    <source>
        <dbReference type="Proteomes" id="UP000548278"/>
    </source>
</evidence>
<feature type="chain" id="PRO_5044052868" evidence="1">
    <location>
        <begin position="26"/>
        <end position="113"/>
    </location>
</feature>
<evidence type="ECO:0000313" key="77">
    <source>
        <dbReference type="Proteomes" id="UP000478704"/>
    </source>
</evidence>
<evidence type="ECO:0000313" key="52">
    <source>
        <dbReference type="Proteomes" id="UP000331186"/>
    </source>
</evidence>
<evidence type="ECO:0000313" key="26">
    <source>
        <dbReference type="EMBL" id="EAH3294195.1"/>
    </source>
</evidence>
<evidence type="ECO:0000313" key="29">
    <source>
        <dbReference type="EMBL" id="EAK9318073.1"/>
    </source>
</evidence>
<dbReference type="EMBL" id="DABJAN010000002">
    <property type="protein sequence ID" value="HAJ9592868.1"/>
    <property type="molecule type" value="Genomic_DNA"/>
</dbReference>
<evidence type="ECO:0000313" key="7">
    <source>
        <dbReference type="EMBL" id="EAD1185352.1"/>
    </source>
</evidence>
<dbReference type="Pfam" id="PF06486">
    <property type="entry name" value="DUF1093"/>
    <property type="match status" value="1"/>
</dbReference>
<evidence type="ECO:0000313" key="19">
    <source>
        <dbReference type="EMBL" id="EAG4331143.1"/>
    </source>
</evidence>
<dbReference type="EMBL" id="AAANYR010000002">
    <property type="protein sequence ID" value="EAD5785923.1"/>
    <property type="molecule type" value="Genomic_DNA"/>
</dbReference>
<evidence type="ECO:0000313" key="8">
    <source>
        <dbReference type="EMBL" id="EAD3793050.1"/>
    </source>
</evidence>
<dbReference type="Proteomes" id="UP000368512">
    <property type="component" value="Unassembled WGS sequence"/>
</dbReference>
<dbReference type="Proteomes" id="UP000843503">
    <property type="component" value="Unassembled WGS sequence"/>
</dbReference>
<evidence type="ECO:0000313" key="85">
    <source>
        <dbReference type="Proteomes" id="UP000533021"/>
    </source>
</evidence>
<evidence type="ECO:0000313" key="80">
    <source>
        <dbReference type="Proteomes" id="UP000522199"/>
    </source>
</evidence>
<sequence>MFTKKRGLILLAAVLLTVCAIWEYAMPTDAAVKSYYVKVEDAGKPVQKNQFKGFKYVSNVYDDKGKQKQLTFYSEKELTKNEQFKVLVGENKMVVNYKKIKNVPDKIKYLAEK</sequence>
<dbReference type="Proteomes" id="UP000566721">
    <property type="component" value="Unassembled WGS sequence"/>
</dbReference>
<dbReference type="Proteomes" id="UP000410967">
    <property type="component" value="Unassembled WGS sequence"/>
</dbReference>
<dbReference type="OMA" id="LAVCAIW"/>
<evidence type="ECO:0000313" key="61">
    <source>
        <dbReference type="Proteomes" id="UP000364988"/>
    </source>
</evidence>
<dbReference type="Proteomes" id="UP000842809">
    <property type="component" value="Unassembled WGS sequence"/>
</dbReference>
<evidence type="ECO:0000313" key="71">
    <source>
        <dbReference type="Proteomes" id="UP000427828"/>
    </source>
</evidence>
<evidence type="ECO:0000313" key="25">
    <source>
        <dbReference type="EMBL" id="EAH2281998.1"/>
    </source>
</evidence>
<evidence type="ECO:0000313" key="32">
    <source>
        <dbReference type="EMBL" id="ECC1556630.1"/>
    </source>
</evidence>
<dbReference type="EMBL" id="AANEHK010000008">
    <property type="protein sequence ID" value="EDO0986351.1"/>
    <property type="molecule type" value="Genomic_DNA"/>
</dbReference>
<reference evidence="84 85" key="8">
    <citation type="submission" date="2019-04" db="EMBL/GenBank/DDBJ databases">
        <authorList>
            <person name="Ashton P.M."/>
            <person name="Dallman T."/>
            <person name="Nair S."/>
            <person name="De Pinna E."/>
            <person name="Peters T."/>
            <person name="Grant K."/>
        </authorList>
    </citation>
    <scope>NUCLEOTIDE SEQUENCE [LARGE SCALE GENOMIC DNA]</scope>
    <source>
        <strain evidence="25 85">282333</strain>
        <strain evidence="26 84">282352</strain>
        <strain evidence="24 88">289003</strain>
        <strain evidence="38 75">788324</strain>
        <strain evidence="13">RL15000286</strain>
    </source>
</reference>
<dbReference type="Proteomes" id="UP000481141">
    <property type="component" value="Unassembled WGS sequence"/>
</dbReference>
<dbReference type="Proteomes" id="UP000350032">
    <property type="component" value="Unassembled WGS sequence"/>
</dbReference>
<dbReference type="EMBL" id="AABCVX010000004">
    <property type="protein sequence ID" value="EAG6169610.1"/>
    <property type="molecule type" value="Genomic_DNA"/>
</dbReference>
<dbReference type="EMBL" id="MJTJ01000015">
    <property type="protein sequence ID" value="OET50085.1"/>
    <property type="molecule type" value="Genomic_DNA"/>
</dbReference>
<dbReference type="EMBL" id="AACJYH010000008">
    <property type="protein sequence ID" value="EAK8898160.1"/>
    <property type="molecule type" value="Genomic_DNA"/>
</dbReference>
<dbReference type="EMBL" id="DAAJZA010000006">
    <property type="protein sequence ID" value="HAC1755346.1"/>
    <property type="molecule type" value="Genomic_DNA"/>
</dbReference>
<dbReference type="InterPro" id="IPR006542">
    <property type="entry name" value="DUF1093"/>
</dbReference>
<dbReference type="EMBL" id="AAANYN010000016">
    <property type="protein sequence ID" value="EAD5774794.1"/>
    <property type="molecule type" value="Genomic_DNA"/>
</dbReference>
<evidence type="ECO:0000313" key="33">
    <source>
        <dbReference type="EMBL" id="ECX6924778.1"/>
    </source>
</evidence>
<evidence type="ECO:0000313" key="30">
    <source>
        <dbReference type="EMBL" id="ECB9473692.1"/>
    </source>
</evidence>
<dbReference type="Proteomes" id="UP000530452">
    <property type="component" value="Unassembled WGS sequence"/>
</dbReference>
<evidence type="ECO:0000313" key="87">
    <source>
        <dbReference type="Proteomes" id="UP000544530"/>
    </source>
</evidence>
<reference evidence="50 51" key="2">
    <citation type="journal article" date="2018" name="BMC Genomics">
        <title>Genes significantly associated with lineage II food isolates of Listeria monocytogenes.</title>
        <authorList>
            <person name="Pirone-Davies C."/>
            <person name="Chen Y."/>
            <person name="Pightling A."/>
            <person name="Ryan G."/>
            <person name="Wang Y."/>
            <person name="Yao K."/>
            <person name="Hoffmann M."/>
            <person name="Allard M.W."/>
        </authorList>
    </citation>
    <scope>NUCLEOTIDE SEQUENCE [LARGE SCALE GENOMIC DNA]</scope>
    <source>
        <strain evidence="50 51">PNUSAL000550</strain>
    </source>
</reference>
<evidence type="ECO:0000313" key="88">
    <source>
        <dbReference type="Proteomes" id="UP000546397"/>
    </source>
</evidence>
<dbReference type="InterPro" id="IPR036166">
    <property type="entry name" value="YxeA-like_sf"/>
</dbReference>
<evidence type="ECO:0000313" key="86">
    <source>
        <dbReference type="Proteomes" id="UP000540117"/>
    </source>
</evidence>
<evidence type="ECO:0000313" key="42">
    <source>
        <dbReference type="EMBL" id="HAB8558277.1"/>
    </source>
</evidence>
<evidence type="ECO:0000313" key="11">
    <source>
        <dbReference type="EMBL" id="EAE1338043.1"/>
    </source>
</evidence>
<dbReference type="Proteomes" id="UP000840039">
    <property type="component" value="Unassembled WGS sequence"/>
</dbReference>
<reference evidence="91 92" key="3">
    <citation type="journal article" date="2018" name="Genome Biol.">
        <title>SKESA: strategic k-mer extension for scrupulous assemblies.</title>
        <authorList>
            <person name="Souvorov A."/>
            <person name="Agarwala R."/>
            <person name="Lipman D.J."/>
        </authorList>
    </citation>
    <scope>NUCLEOTIDE SEQUENCE [LARGE SCALE GENOMIC DNA]</scope>
    <source>
        <strain evidence="40">09CEB371LM</strain>
        <strain evidence="46">2017-325981-023-01</strain>
        <strain evidence="42 94">CFIAFB20100120</strain>
        <strain evidence="41 91">CFIAFB20130012</strain>
        <strain evidence="44">CFIAFB20170037</strain>
        <strain evidence="43 92">CFIAFB20170045</strain>
        <strain evidence="45 93">DMG1500109</strain>
    </source>
</reference>
<evidence type="ECO:0000313" key="81">
    <source>
        <dbReference type="Proteomes" id="UP000525850"/>
    </source>
</evidence>
<evidence type="ECO:0000313" key="64">
    <source>
        <dbReference type="Proteomes" id="UP000376505"/>
    </source>
</evidence>
<evidence type="ECO:0000313" key="17">
    <source>
        <dbReference type="EMBL" id="EAG2244813.1"/>
    </source>
</evidence>
<dbReference type="Proteomes" id="UP000525850">
    <property type="component" value="Unassembled WGS sequence"/>
</dbReference>
<dbReference type="NCBIfam" id="TIGR01655">
    <property type="entry name" value="yxeA_fam"/>
    <property type="match status" value="1"/>
</dbReference>
<dbReference type="EMBL" id="QDAY01000002">
    <property type="protein sequence ID" value="KAA9450499.1"/>
    <property type="molecule type" value="Genomic_DNA"/>
</dbReference>
<evidence type="ECO:0000313" key="9">
    <source>
        <dbReference type="EMBL" id="EAD5774794.1"/>
    </source>
</evidence>
<dbReference type="EMBL" id="DAAIHR010000008">
    <property type="protein sequence ID" value="HAB8398774.1"/>
    <property type="molecule type" value="Genomic_DNA"/>
</dbReference>
<evidence type="ECO:0000313" key="92">
    <source>
        <dbReference type="Proteomes" id="UP000841146"/>
    </source>
</evidence>
<evidence type="ECO:0000313" key="83">
    <source>
        <dbReference type="Proteomes" id="UP000528151"/>
    </source>
</evidence>
<dbReference type="Proteomes" id="UP000376505">
    <property type="component" value="Unassembled WGS sequence"/>
</dbReference>
<evidence type="ECO:0000313" key="49">
    <source>
        <dbReference type="EMBL" id="OET50085.1"/>
    </source>
</evidence>
<evidence type="ECO:0000313" key="38">
    <source>
        <dbReference type="EMBL" id="EDO0986351.1"/>
    </source>
</evidence>
<dbReference type="Proteomes" id="UP000379076">
    <property type="component" value="Unassembled WGS sequence"/>
</dbReference>
<evidence type="ECO:0000313" key="59">
    <source>
        <dbReference type="Proteomes" id="UP000354255"/>
    </source>
</evidence>
<dbReference type="EMBL" id="AAAJWF010000002">
    <property type="protein sequence ID" value="EAC7479852.1"/>
    <property type="molecule type" value="Genomic_DNA"/>
</dbReference>
<reference evidence="46" key="9">
    <citation type="submission" date="2020-05" db="EMBL/GenBank/DDBJ databases">
        <authorList>
            <consortium name="NCBI Pathogen Detection Project"/>
        </authorList>
    </citation>
    <scope>NUCLEOTIDE SEQUENCE</scope>
    <source>
        <strain evidence="40">09CEB371LM</strain>
        <strain evidence="46">2017-325981-023-01</strain>
        <strain evidence="42">CFIAFB20100120</strain>
        <strain evidence="41">CFIAFB20130012</strain>
        <strain evidence="44">CFIAFB20170037</strain>
        <strain evidence="43">CFIAFB20170045</strain>
        <strain evidence="45">DMG1500109</strain>
    </source>
</reference>
<dbReference type="Proteomes" id="UP000455569">
    <property type="component" value="Unassembled WGS sequence"/>
</dbReference>
<dbReference type="EMBL" id="DAAEEB010000001">
    <property type="protein sequence ID" value="HAA8051922.1"/>
    <property type="molecule type" value="Genomic_DNA"/>
</dbReference>
<evidence type="ECO:0000313" key="73">
    <source>
        <dbReference type="Proteomes" id="UP000460224"/>
    </source>
</evidence>
<evidence type="ECO:0000313" key="93">
    <source>
        <dbReference type="Proteomes" id="UP000843775"/>
    </source>
</evidence>
<dbReference type="Proteomes" id="UP000540117">
    <property type="component" value="Unassembled WGS sequence"/>
</dbReference>
<dbReference type="EMBL" id="AALAQH010000004">
    <property type="protein sequence ID" value="ECX6924778.1"/>
    <property type="molecule type" value="Genomic_DNA"/>
</dbReference>
<dbReference type="EMBL" id="AABDGJ010000015">
    <property type="protein sequence ID" value="EAG6991817.1"/>
    <property type="molecule type" value="Genomic_DNA"/>
</dbReference>
<reference evidence="49 95" key="1">
    <citation type="submission" date="2016-09" db="EMBL/GenBank/DDBJ databases">
        <title>100K Listeria isolates.</title>
        <authorList>
            <person name="Chen P."/>
            <person name="Weimer B.C."/>
            <person name="Kong N."/>
            <person name="Huang B."/>
        </authorList>
    </citation>
    <scope>NUCLEOTIDE SEQUENCE [LARGE SCALE GENOMIC DNA]</scope>
    <source>
        <strain evidence="49 95">BCW_2383</strain>
    </source>
</reference>
<proteinExistence type="predicted"/>
<dbReference type="EMBL" id="DAAIJL010000015">
    <property type="protein sequence ID" value="HAB8558277.1"/>
    <property type="molecule type" value="Genomic_DNA"/>
</dbReference>
<dbReference type="Proteomes" id="UP000844415">
    <property type="component" value="Unassembled WGS sequence"/>
</dbReference>
<dbReference type="EMBL" id="DAAJFY010000012">
    <property type="protein sequence ID" value="HAC0276400.1"/>
    <property type="molecule type" value="Genomic_DNA"/>
</dbReference>
<dbReference type="Proteomes" id="UP000337746">
    <property type="component" value="Unassembled WGS sequence"/>
</dbReference>
<dbReference type="Proteomes" id="UP000389283">
    <property type="component" value="Unassembled WGS sequence"/>
</dbReference>
<keyword evidence="1" id="KW-0732">Signal</keyword>
<dbReference type="Proteomes" id="UP000364988">
    <property type="component" value="Unassembled WGS sequence"/>
</dbReference>
<dbReference type="EMBL" id="AABGHY010000004">
    <property type="protein sequence ID" value="EAH3294195.1"/>
    <property type="molecule type" value="Genomic_DNA"/>
</dbReference>
<reference evidence="69 80" key="7">
    <citation type="submission" date="2019-04" db="EMBL/GenBank/DDBJ databases">
        <authorList>
            <consortium name="GenomeTrakr network: Whole genome sequencing for foodborne pathogen traceback"/>
        </authorList>
    </citation>
    <scope>NUCLEOTIDE SEQUENCE [LARGE SCALE GENOMIC DNA]</scope>
    <source>
        <strain evidence="22 89">CFSAN004300</strain>
        <strain evidence="23 80">CFSAN072474</strain>
        <strain evidence="34 61">FLAG-55987</strain>
        <strain evidence="29 69">PHLUSALM00088</strain>
    </source>
</reference>
<dbReference type="Proteomes" id="UP000344343">
    <property type="component" value="Unassembled WGS sequence"/>
</dbReference>
<evidence type="ECO:0000313" key="51">
    <source>
        <dbReference type="Proteomes" id="UP000272537"/>
    </source>
</evidence>
<dbReference type="Proteomes" id="UP000272537">
    <property type="component" value="Unassembled WGS sequence"/>
</dbReference>
<evidence type="ECO:0000313" key="15">
    <source>
        <dbReference type="EMBL" id="EAG1894388.1"/>
    </source>
</evidence>
<evidence type="ECO:0000256" key="1">
    <source>
        <dbReference type="SAM" id="SignalP"/>
    </source>
</evidence>
<dbReference type="Proteomes" id="UP000365297">
    <property type="component" value="Unassembled WGS sequence"/>
</dbReference>
<dbReference type="Proteomes" id="UP000544530">
    <property type="component" value="Unassembled WGS sequence"/>
</dbReference>
<evidence type="ECO:0000313" key="91">
    <source>
        <dbReference type="Proteomes" id="UP000840197"/>
    </source>
</evidence>
<dbReference type="EMBL" id="AABEKY010000001">
    <property type="protein sequence ID" value="EAG9386236.1"/>
    <property type="molecule type" value="Genomic_DNA"/>
</dbReference>
<dbReference type="EMBL" id="AACKDQ010000037">
    <property type="protein sequence ID" value="EAK9318073.1"/>
    <property type="molecule type" value="Genomic_DNA"/>
</dbReference>
<dbReference type="EMBL" id="AANCRK010000004">
    <property type="protein sequence ID" value="EDN7715418.1"/>
    <property type="molecule type" value="Genomic_DNA"/>
</dbReference>
<protein>
    <submittedName>
        <fullName evidence="27">YxeA family protein</fullName>
    </submittedName>
</protein>
<dbReference type="Proteomes" id="UP000546397">
    <property type="component" value="Unassembled WGS sequence"/>
</dbReference>
<dbReference type="EMBL" id="DAAJCS010000008">
    <property type="protein sequence ID" value="HAC0013655.1"/>
    <property type="molecule type" value="Genomic_DNA"/>
</dbReference>
<dbReference type="Proteomes" id="UP000423131">
    <property type="component" value="Unassembled WGS sequence"/>
</dbReference>
<evidence type="ECO:0000313" key="39">
    <source>
        <dbReference type="EMBL" id="EDP8514861.1"/>
    </source>
</evidence>
<evidence type="ECO:0000313" key="47">
    <source>
        <dbReference type="EMBL" id="KAA9450499.1"/>
    </source>
</evidence>
<evidence type="ECO:0000313" key="23">
    <source>
        <dbReference type="EMBL" id="EAG9386236.1"/>
    </source>
</evidence>
<evidence type="ECO:0000313" key="31">
    <source>
        <dbReference type="EMBL" id="ECB9513332.1"/>
    </source>
</evidence>
<dbReference type="AlphaFoldDB" id="A0A0B8RCN3"/>
<dbReference type="EMBL" id="JACAVN010000011">
    <property type="protein sequence ID" value="NYA02809.1"/>
    <property type="molecule type" value="Genomic_DNA"/>
</dbReference>
<evidence type="ECO:0000313" key="14">
    <source>
        <dbReference type="EMBL" id="EAG0867966.1"/>
    </source>
</evidence>
<evidence type="ECO:0000313" key="90">
    <source>
        <dbReference type="Proteomes" id="UP000566721"/>
    </source>
</evidence>
<evidence type="ECO:0000313" key="74">
    <source>
        <dbReference type="Proteomes" id="UP000467347"/>
    </source>
</evidence>
<dbReference type="EMBL" id="AABEMN010000007">
    <property type="protein sequence ID" value="EAG9519427.1"/>
    <property type="molecule type" value="Genomic_DNA"/>
</dbReference>
<dbReference type="Gene3D" id="2.40.50.480">
    <property type="match status" value="1"/>
</dbReference>
<evidence type="ECO:0000313" key="50">
    <source>
        <dbReference type="EMBL" id="RKA07654.1"/>
    </source>
</evidence>
<dbReference type="Proteomes" id="UP000467536">
    <property type="component" value="Unassembled WGS sequence"/>
</dbReference>
<name>A0A0B8RCN3_LISMN</name>
<evidence type="ECO:0000313" key="46">
    <source>
        <dbReference type="EMBL" id="HAJ9592868.1"/>
    </source>
</evidence>
<dbReference type="EMBL" id="AAHZFY010000010">
    <property type="protein sequence ID" value="ECB9513332.1"/>
    <property type="molecule type" value="Genomic_DNA"/>
</dbReference>
<evidence type="ECO:0000313" key="70">
    <source>
        <dbReference type="Proteomes" id="UP000423131"/>
    </source>
</evidence>
<evidence type="ECO:0000313" key="95">
    <source>
        <dbReference type="Proteomes" id="UP000852906"/>
    </source>
</evidence>
<dbReference type="EMBL" id="AABFVG010000004">
    <property type="protein sequence ID" value="EAH2281998.1"/>
    <property type="molecule type" value="Genomic_DNA"/>
</dbReference>
<accession>A0A0B8RCN3</accession>
<evidence type="ECO:0000313" key="5">
    <source>
        <dbReference type="EMBL" id="EAC7479852.1"/>
    </source>
</evidence>
<dbReference type="Proteomes" id="UP000528151">
    <property type="component" value="Unassembled WGS sequence"/>
</dbReference>
<evidence type="ECO:0000313" key="3">
    <source>
        <dbReference type="EMBL" id="EAC5551620.1"/>
    </source>
</evidence>
<gene>
    <name evidence="14" type="ORF">A8L61_11815</name>
    <name evidence="22" type="ORF">AB917_14580</name>
    <name evidence="2" type="ORF">ABZ57_07855</name>
    <name evidence="49" type="ORF">AJL21_07775</name>
    <name evidence="11" type="ORF">ART25_03840</name>
    <name evidence="3" type="ORF">ARY78_14405</name>
    <name evidence="18" type="ORF">B1N52_09110</name>
    <name evidence="17" type="ORF">B1S26_05285</name>
    <name evidence="15" type="ORF">BB997_12270</name>
    <name evidence="33" type="ORF">BCZ19_08895</name>
    <name evidence="16" type="ORF">BCZ21_07800</name>
    <name evidence="20" type="ORF">CA369_06215</name>
    <name evidence="19" type="ORF">CAV64_07770</name>
    <name evidence="23" type="ORF">CW845_01860</name>
    <name evidence="25" type="ORF">D4920_07930</name>
    <name evidence="24" type="ORF">D4B11_06560</name>
    <name evidence="26" type="ORF">D5N24_07275</name>
    <name evidence="28" type="ORF">D7104_10700</name>
    <name evidence="47" type="ORF">DCK61_07215</name>
    <name evidence="21" type="ORF">DCT16_09470</name>
    <name evidence="5" type="ORF">DQ70_04060</name>
    <name evidence="4" type="ORF">DU018_12305</name>
    <name evidence="50" type="ORF">DYZ80_02023</name>
    <name evidence="13" type="ORF">E1W56_08700</name>
    <name evidence="27" type="ORF">E5F58_07370</name>
    <name evidence="10" type="ORF">EX365_05030</name>
    <name evidence="9" type="ORF">EXZ73_10885</name>
    <name evidence="34" type="ORF">F6436_07415</name>
    <name evidence="35" type="ORF">F6515_10140</name>
    <name evidence="29" type="ORF">FA835_13305</name>
    <name evidence="31" type="ORF">FLQ97_06255</name>
    <name evidence="30" type="ORF">FLR03_08405</name>
    <name evidence="32" type="ORF">FNX40_07390</name>
    <name evidence="38" type="ORF">FV747_10160</name>
    <name evidence="39" type="ORF">G3O21_002299</name>
    <name evidence="40" type="ORF">GHH22_01965</name>
    <name evidence="45" type="ORF">GI949_10245</name>
    <name evidence="37" type="ORF">GJW51_10520</name>
    <name evidence="36" type="ORF">GQG13_09815</name>
    <name evidence="41" type="ORF">GYR60_09620</name>
    <name evidence="42" type="ORF">GYS09_13370</name>
    <name evidence="43" type="ORF">GYX23_11700</name>
    <name evidence="44" type="ORF">GYY14_13610</name>
    <name evidence="46" type="ORF">HQN34_001060</name>
    <name evidence="48" type="ORF">HZJ64_13300</name>
    <name evidence="6" type="ORF">KV70_09800</name>
    <name evidence="7" type="ORF">QD52_09750</name>
    <name evidence="8" type="ORF">UI29_09770</name>
    <name evidence="12" type="ORF">Y261_04855</name>
</gene>
<dbReference type="Proteomes" id="UP000398321">
    <property type="component" value="Unassembled WGS sequence"/>
</dbReference>
<dbReference type="EMBL" id="AABAYG010000002">
    <property type="protein sequence ID" value="EAG2244813.1"/>
    <property type="molecule type" value="Genomic_DNA"/>
</dbReference>
<evidence type="ECO:0000313" key="67">
    <source>
        <dbReference type="Proteomes" id="UP000398321"/>
    </source>
</evidence>
<dbReference type="Proteomes" id="UP000533021">
    <property type="component" value="Unassembled WGS sequence"/>
</dbReference>
<evidence type="ECO:0000313" key="44">
    <source>
        <dbReference type="EMBL" id="HAC0276400.1"/>
    </source>
</evidence>
<dbReference type="EMBL" id="AAAJKI010000037">
    <property type="protein sequence ID" value="EAC6549135.1"/>
    <property type="molecule type" value="Genomic_DNA"/>
</dbReference>
<dbReference type="Proteomes" id="UP000354255">
    <property type="component" value="Unassembled WGS sequence"/>
</dbReference>
<evidence type="ECO:0000313" key="41">
    <source>
        <dbReference type="EMBL" id="HAB8398774.1"/>
    </source>
</evidence>
<dbReference type="EMBL" id="AABBYJ010000004">
    <property type="protein sequence ID" value="EAG4331143.1"/>
    <property type="molecule type" value="Genomic_DNA"/>
</dbReference>
<dbReference type="EMBL" id="AABATR010000007">
    <property type="protein sequence ID" value="EAG1894388.1"/>
    <property type="molecule type" value="Genomic_DNA"/>
</dbReference>
<dbReference type="Proteomes" id="UP000345329">
    <property type="component" value="Unassembled WGS sequence"/>
</dbReference>
<dbReference type="EMBL" id="AAALRN010000004">
    <property type="protein sequence ID" value="EAD1185352.1"/>
    <property type="molecule type" value="Genomic_DNA"/>
</dbReference>
<dbReference type="Proteomes" id="UP000478682">
    <property type="component" value="Unassembled WGS sequence"/>
</dbReference>
<evidence type="ECO:0000313" key="94">
    <source>
        <dbReference type="Proteomes" id="UP000844415"/>
    </source>
</evidence>
<organism evidence="27 82">
    <name type="scientific">Listeria monocytogenes</name>
    <dbReference type="NCBI Taxonomy" id="1639"/>
    <lineage>
        <taxon>Bacteria</taxon>
        <taxon>Bacillati</taxon>
        <taxon>Bacillota</taxon>
        <taxon>Bacilli</taxon>
        <taxon>Bacillales</taxon>
        <taxon>Listeriaceae</taxon>
        <taxon>Listeria</taxon>
    </lineage>
</organism>
<evidence type="ECO:0000313" key="43">
    <source>
        <dbReference type="EMBL" id="HAC0013655.1"/>
    </source>
</evidence>
<dbReference type="Proteomes" id="UP000841146">
    <property type="component" value="Unassembled WGS sequence"/>
</dbReference>
<evidence type="ECO:0000313" key="18">
    <source>
        <dbReference type="EMBL" id="EAG2515315.1"/>
    </source>
</evidence>
<evidence type="ECO:0000313" key="79">
    <source>
        <dbReference type="Proteomes" id="UP000489121"/>
    </source>
</evidence>
<evidence type="ECO:0000313" key="62">
    <source>
        <dbReference type="Proteomes" id="UP000365297"/>
    </source>
</evidence>
<evidence type="ECO:0000313" key="34">
    <source>
        <dbReference type="EMBL" id="ECY6544151.1"/>
    </source>
</evidence>
<dbReference type="EMBL" id="AAAIKW010000004">
    <property type="protein sequence ID" value="EAC4552392.1"/>
    <property type="molecule type" value="Genomic_DNA"/>
</dbReference>
<evidence type="ECO:0000313" key="27">
    <source>
        <dbReference type="EMBL" id="EAH4241823.1"/>
    </source>
</evidence>
<dbReference type="Proteomes" id="UP000489121">
    <property type="component" value="Unassembled WGS sequence"/>
</dbReference>
<evidence type="ECO:0000313" key="53">
    <source>
        <dbReference type="Proteomes" id="UP000336166"/>
    </source>
</evidence>
<evidence type="ECO:0000313" key="54">
    <source>
        <dbReference type="Proteomes" id="UP000337746"/>
    </source>
</evidence>
<evidence type="ECO:0000313" key="24">
    <source>
        <dbReference type="EMBL" id="EAG9519427.1"/>
    </source>
</evidence>
<evidence type="ECO:0000313" key="6">
    <source>
        <dbReference type="EMBL" id="EAC9040497.1"/>
    </source>
</evidence>
<evidence type="ECO:0000313" key="45">
    <source>
        <dbReference type="EMBL" id="HAC1755346.1"/>
    </source>
</evidence>
<dbReference type="EMBL" id="AAAMZD010000004">
    <property type="protein sequence ID" value="EAD3793050.1"/>
    <property type="molecule type" value="Genomic_DNA"/>
</dbReference>
<evidence type="ECO:0000313" key="69">
    <source>
        <dbReference type="Proteomes" id="UP000410967"/>
    </source>
</evidence>
<dbReference type="RefSeq" id="WP_003724574.1">
    <property type="nucleotide sequence ID" value="NC_021824.1"/>
</dbReference>
<dbReference type="EMBL" id="AABAWE010000003">
    <property type="protein sequence ID" value="EAG2087157.1"/>
    <property type="molecule type" value="Genomic_DNA"/>
</dbReference>
<evidence type="ECO:0000313" key="76">
    <source>
        <dbReference type="Proteomes" id="UP000478682"/>
    </source>
</evidence>
<dbReference type="Proteomes" id="UP000527632">
    <property type="component" value="Unassembled WGS sequence"/>
</dbReference>
<dbReference type="EMBL" id="AAHZFN010000009">
    <property type="protein sequence ID" value="ECB9473692.1"/>
    <property type="molecule type" value="Genomic_DNA"/>
</dbReference>
<evidence type="ECO:0000313" key="35">
    <source>
        <dbReference type="EMBL" id="ECY9783341.1"/>
    </source>
</evidence>
<evidence type="ECO:0000313" key="66">
    <source>
        <dbReference type="Proteomes" id="UP000389283"/>
    </source>
</evidence>
<dbReference type="Proteomes" id="UP000478704">
    <property type="component" value="Unassembled WGS sequence"/>
</dbReference>
<dbReference type="EMBL" id="QXLS01000004">
    <property type="protein sequence ID" value="RKA07654.1"/>
    <property type="molecule type" value="Genomic_DNA"/>
</dbReference>
<dbReference type="KEGG" id="lmok:CQ02_11195"/>
<evidence type="ECO:0000313" key="60">
    <source>
        <dbReference type="Proteomes" id="UP000358545"/>
    </source>
</evidence>
<dbReference type="Proteomes" id="UP000393182">
    <property type="component" value="Unassembled WGS sequence"/>
</dbReference>
<dbReference type="EMBL" id="AAAIXK010000009">
    <property type="protein sequence ID" value="EAC5551620.1"/>
    <property type="molecule type" value="Genomic_DNA"/>
</dbReference>
<evidence type="ECO:0000313" key="10">
    <source>
        <dbReference type="EMBL" id="EAD5785923.1"/>
    </source>
</evidence>
<evidence type="ECO:0000313" key="72">
    <source>
        <dbReference type="Proteomes" id="UP000455569"/>
    </source>
</evidence>
<dbReference type="KEGG" id="lmv:Y193_04710"/>
<evidence type="ECO:0000313" key="28">
    <source>
        <dbReference type="EMBL" id="EAK8898160.1"/>
    </source>
</evidence>
<reference evidence="53 55" key="5">
    <citation type="submission" date="2018-06" db="EMBL/GenBank/DDBJ databases">
        <authorList>
            <consortium name="PulseNet: The National Subtyping Network for Foodborne Disease Surveillance"/>
            <person name="Tarr C.L."/>
            <person name="Trees E."/>
            <person name="Katz L.S."/>
            <person name="Carleton-Romer H.A."/>
            <person name="Stroika S."/>
            <person name="Kucerova Z."/>
            <person name="Roache K.F."/>
            <person name="Sabol A.L."/>
            <person name="Besser J."/>
            <person name="Gerner-Smidt P."/>
        </authorList>
    </citation>
    <scope>NUCLEOTIDE SEQUENCE [LARGE SCALE GENOMIC DNA]</scope>
    <source>
        <strain evidence="2 55">2015L-6227</strain>
        <strain evidence="12 53">PNUSAL000134</strain>
        <strain evidence="6 59">PNUSAL000910</strain>
        <strain evidence="14 60">PNUSAL002180</strain>
        <strain evidence="15 76">PNUSAL002298</strain>
        <strain evidence="28 58">PNUSAL004402</strain>
        <strain evidence="35 79">PNUSAL005692</strain>
    </source>
</reference>
<dbReference type="Proteomes" id="UP000336166">
    <property type="component" value="Unassembled WGS sequence"/>
</dbReference>
<evidence type="ECO:0000313" key="78">
    <source>
        <dbReference type="Proteomes" id="UP000481141"/>
    </source>
</evidence>
<evidence type="ECO:0000313" key="58">
    <source>
        <dbReference type="Proteomes" id="UP000350032"/>
    </source>
</evidence>
<evidence type="ECO:0000313" key="36">
    <source>
        <dbReference type="EMBL" id="EDN7715418.1"/>
    </source>
</evidence>
<dbReference type="EMBL" id="AABBZO010000005">
    <property type="protein sequence ID" value="EAG4461871.1"/>
    <property type="molecule type" value="Genomic_DNA"/>
</dbReference>
<dbReference type="EMBL" id="AAAREG010000003">
    <property type="protein sequence ID" value="EAE2353674.1"/>
    <property type="molecule type" value="Genomic_DNA"/>
</dbReference>
<dbReference type="EMBL" id="AAAQQZ010000002">
    <property type="protein sequence ID" value="EAE1338043.1"/>
    <property type="molecule type" value="Genomic_DNA"/>
</dbReference>
<evidence type="ECO:0000313" key="56">
    <source>
        <dbReference type="Proteomes" id="UP000344343"/>
    </source>
</evidence>
<feature type="signal peptide" evidence="1">
    <location>
        <begin position="1"/>
        <end position="25"/>
    </location>
</feature>
<evidence type="ECO:0000313" key="57">
    <source>
        <dbReference type="Proteomes" id="UP000345329"/>
    </source>
</evidence>
<dbReference type="Proteomes" id="UP000843775">
    <property type="component" value="Unassembled WGS sequence"/>
</dbReference>
<evidence type="ECO:0000313" key="48">
    <source>
        <dbReference type="EMBL" id="NYA02809.1"/>
    </source>
</evidence>
<dbReference type="EMBL" id="AAASLB010000004">
    <property type="protein sequence ID" value="EAE4942112.1"/>
    <property type="molecule type" value="Genomic_DNA"/>
</dbReference>
<dbReference type="EMBL" id="AABAGT010000018">
    <property type="protein sequence ID" value="EAG0867966.1"/>
    <property type="molecule type" value="Genomic_DNA"/>
</dbReference>
<evidence type="ECO:0000313" key="37">
    <source>
        <dbReference type="EMBL" id="EDN9837093.1"/>
    </source>
</evidence>
<dbReference type="Proteomes" id="UP000467347">
    <property type="component" value="Unassembled WGS sequence"/>
</dbReference>
<reference evidence="27 82" key="6">
    <citation type="submission" date="2019-04" db="EMBL/GenBank/DDBJ databases">
        <authorList>
            <consortium name="GenomeTrakr: Next Generation Sequencing Network for Food Pathogen Tracability"/>
        </authorList>
    </citation>
    <scope>NUCLEOTIDE SEQUENCE [LARGE SCALE GENOMIC DNA]</scope>
    <source>
        <strain evidence="5 63">CFSAN008042</strain>
        <strain evidence="20 83">CFSAN063727</strain>
        <strain evidence="36 72">CFSAN102901</strain>
        <strain evidence="11 65">FDA00006494</strain>
        <strain evidence="3 62">FDA00007096</strain>
        <strain evidence="7 68">FDA00008584</strain>
        <strain evidence="17">FDA00011243</strain>
        <strain evidence="4 52">FDA00013332</strain>
        <strain evidence="10 56">FDA00013853</strain>
        <strain evidence="30 70">FDA00014336</strain>
        <strain evidence="32 66">FDA00014370</strain>
        <strain evidence="31 67">FDA00014392</strain>
        <strain evidence="39">FDA00015054</strain>
        <strain evidence="19 86">FDA1005580-S054-001</strain>
        <strain evidence="77">FDA1090798-S029-001</strain>
        <strain evidence="78">FDA956581-098-004</strain>
        <strain evidence="18 81">FDA960927-006-004</strain>
        <strain evidence="21 90">FLAG-38921</strain>
        <strain evidence="33 71">FLAG-51482A</strain>
        <strain evidence="16 54">FLAG-54356</strain>
        <strain evidence="9 64">FSIS31901579</strain>
        <strain evidence="27 82">LS1344</strain>
        <strain evidence="37 74">OSF101448</strain>
        <strain evidence="8 57">VA-WGS-00405</strain>
    </source>
</reference>
<evidence type="ECO:0000313" key="20">
    <source>
        <dbReference type="EMBL" id="EAG4461871.1"/>
    </source>
</evidence>
<comment type="caution">
    <text evidence="27">The sequence shown here is derived from an EMBL/GenBank/DDBJ whole genome shotgun (WGS) entry which is preliminary data.</text>
</comment>
<evidence type="ECO:0000313" key="75">
    <source>
        <dbReference type="Proteomes" id="UP000467536"/>
    </source>
</evidence>